<dbReference type="InterPro" id="IPR058163">
    <property type="entry name" value="LysR-type_TF_proteobact-type"/>
</dbReference>
<dbReference type="RefSeq" id="WP_380253214.1">
    <property type="nucleotide sequence ID" value="NZ_JBHUII010000010.1"/>
</dbReference>
<dbReference type="InterPro" id="IPR005119">
    <property type="entry name" value="LysR_subst-bd"/>
</dbReference>
<dbReference type="PRINTS" id="PR00039">
    <property type="entry name" value="HTHLYSR"/>
</dbReference>
<keyword evidence="7" id="KW-1185">Reference proteome</keyword>
<evidence type="ECO:0000313" key="6">
    <source>
        <dbReference type="EMBL" id="MFD2207008.1"/>
    </source>
</evidence>
<dbReference type="InterPro" id="IPR036390">
    <property type="entry name" value="WH_DNA-bd_sf"/>
</dbReference>
<accession>A0ABW5BLH3</accession>
<dbReference type="Pfam" id="PF03466">
    <property type="entry name" value="LysR_substrate"/>
    <property type="match status" value="1"/>
</dbReference>
<dbReference type="Gene3D" id="1.10.10.10">
    <property type="entry name" value="Winged helix-like DNA-binding domain superfamily/Winged helix DNA-binding domain"/>
    <property type="match status" value="1"/>
</dbReference>
<evidence type="ECO:0000313" key="7">
    <source>
        <dbReference type="Proteomes" id="UP001597294"/>
    </source>
</evidence>
<dbReference type="PROSITE" id="PS50931">
    <property type="entry name" value="HTH_LYSR"/>
    <property type="match status" value="1"/>
</dbReference>
<sequence>MRRTLPSTRALICFEAAARYENFTQAAIDVNLTQSALSRQINLLEELLEQKLFERIRQRVKLTSAGQHYLLQIQPLLATLEIATIRMPEFQEIRGGLNIGTYPTLGSRWLLEHLMAFAAEYPDINTNTITYLDNKQFDPNAVDIGIIQGDPNWPGCQNDFLMPEELAPVISSKLVKNINIDINVLSSYRLLQHSTRPQSWDIWFQSAGLQKPEMQGSLFFSQFEMIIEATLAGHGIAMLPIILIQRELADGRLTLAHSHIANPQVGYHLISSKSKSQTKKIEAFRHWILSRTKIQRHA</sequence>
<name>A0ABW5BLH3_9PROT</name>
<dbReference type="InterPro" id="IPR000847">
    <property type="entry name" value="LysR_HTH_N"/>
</dbReference>
<reference evidence="7" key="1">
    <citation type="journal article" date="2019" name="Int. J. Syst. Evol. Microbiol.">
        <title>The Global Catalogue of Microorganisms (GCM) 10K type strain sequencing project: providing services to taxonomists for standard genome sequencing and annotation.</title>
        <authorList>
            <consortium name="The Broad Institute Genomics Platform"/>
            <consortium name="The Broad Institute Genome Sequencing Center for Infectious Disease"/>
            <person name="Wu L."/>
            <person name="Ma J."/>
        </authorList>
    </citation>
    <scope>NUCLEOTIDE SEQUENCE [LARGE SCALE GENOMIC DNA]</scope>
    <source>
        <strain evidence="7">CGMCC 4.7192</strain>
    </source>
</reference>
<comment type="similarity">
    <text evidence="1">Belongs to the LysR transcriptional regulatory family.</text>
</comment>
<evidence type="ECO:0000256" key="2">
    <source>
        <dbReference type="ARBA" id="ARBA00023015"/>
    </source>
</evidence>
<keyword evidence="4" id="KW-0804">Transcription</keyword>
<dbReference type="PANTHER" id="PTHR30537">
    <property type="entry name" value="HTH-TYPE TRANSCRIPTIONAL REGULATOR"/>
    <property type="match status" value="1"/>
</dbReference>
<evidence type="ECO:0000256" key="1">
    <source>
        <dbReference type="ARBA" id="ARBA00009437"/>
    </source>
</evidence>
<evidence type="ECO:0000256" key="3">
    <source>
        <dbReference type="ARBA" id="ARBA00023125"/>
    </source>
</evidence>
<comment type="caution">
    <text evidence="6">The sequence shown here is derived from an EMBL/GenBank/DDBJ whole genome shotgun (WGS) entry which is preliminary data.</text>
</comment>
<evidence type="ECO:0000259" key="5">
    <source>
        <dbReference type="PROSITE" id="PS50931"/>
    </source>
</evidence>
<gene>
    <name evidence="6" type="ORF">ACFSKO_15380</name>
</gene>
<keyword evidence="2" id="KW-0805">Transcription regulation</keyword>
<feature type="domain" description="HTH lysR-type" evidence="5">
    <location>
        <begin position="6"/>
        <end position="63"/>
    </location>
</feature>
<dbReference type="SUPFAM" id="SSF46785">
    <property type="entry name" value="Winged helix' DNA-binding domain"/>
    <property type="match status" value="1"/>
</dbReference>
<proteinExistence type="inferred from homology"/>
<dbReference type="Pfam" id="PF00126">
    <property type="entry name" value="HTH_1"/>
    <property type="match status" value="1"/>
</dbReference>
<evidence type="ECO:0000256" key="4">
    <source>
        <dbReference type="ARBA" id="ARBA00023163"/>
    </source>
</evidence>
<keyword evidence="3" id="KW-0238">DNA-binding</keyword>
<dbReference type="EMBL" id="JBHUII010000010">
    <property type="protein sequence ID" value="MFD2207008.1"/>
    <property type="molecule type" value="Genomic_DNA"/>
</dbReference>
<organism evidence="6 7">
    <name type="scientific">Kiloniella antarctica</name>
    <dbReference type="NCBI Taxonomy" id="1550907"/>
    <lineage>
        <taxon>Bacteria</taxon>
        <taxon>Pseudomonadati</taxon>
        <taxon>Pseudomonadota</taxon>
        <taxon>Alphaproteobacteria</taxon>
        <taxon>Rhodospirillales</taxon>
        <taxon>Kiloniellaceae</taxon>
        <taxon>Kiloniella</taxon>
    </lineage>
</organism>
<dbReference type="SUPFAM" id="SSF53850">
    <property type="entry name" value="Periplasmic binding protein-like II"/>
    <property type="match status" value="1"/>
</dbReference>
<protein>
    <submittedName>
        <fullName evidence="6">LysR substrate-binding domain-containing protein</fullName>
    </submittedName>
</protein>
<dbReference type="PANTHER" id="PTHR30537:SF26">
    <property type="entry name" value="GLYCINE CLEAVAGE SYSTEM TRANSCRIPTIONAL ACTIVATOR"/>
    <property type="match status" value="1"/>
</dbReference>
<dbReference type="Gene3D" id="3.40.190.10">
    <property type="entry name" value="Periplasmic binding protein-like II"/>
    <property type="match status" value="2"/>
</dbReference>
<dbReference type="InterPro" id="IPR036388">
    <property type="entry name" value="WH-like_DNA-bd_sf"/>
</dbReference>
<dbReference type="Proteomes" id="UP001597294">
    <property type="component" value="Unassembled WGS sequence"/>
</dbReference>